<dbReference type="EMBL" id="CM042033">
    <property type="protein sequence ID" value="KAI3773278.1"/>
    <property type="molecule type" value="Genomic_DNA"/>
</dbReference>
<organism evidence="1 2">
    <name type="scientific">Smallanthus sonchifolius</name>
    <dbReference type="NCBI Taxonomy" id="185202"/>
    <lineage>
        <taxon>Eukaryota</taxon>
        <taxon>Viridiplantae</taxon>
        <taxon>Streptophyta</taxon>
        <taxon>Embryophyta</taxon>
        <taxon>Tracheophyta</taxon>
        <taxon>Spermatophyta</taxon>
        <taxon>Magnoliopsida</taxon>
        <taxon>eudicotyledons</taxon>
        <taxon>Gunneridae</taxon>
        <taxon>Pentapetalae</taxon>
        <taxon>asterids</taxon>
        <taxon>campanulids</taxon>
        <taxon>Asterales</taxon>
        <taxon>Asteraceae</taxon>
        <taxon>Asteroideae</taxon>
        <taxon>Heliantheae alliance</taxon>
        <taxon>Millerieae</taxon>
        <taxon>Smallanthus</taxon>
    </lineage>
</organism>
<reference evidence="1 2" key="2">
    <citation type="journal article" date="2022" name="Mol. Ecol. Resour.">
        <title>The genomes of chicory, endive, great burdock and yacon provide insights into Asteraceae paleo-polyploidization history and plant inulin production.</title>
        <authorList>
            <person name="Fan W."/>
            <person name="Wang S."/>
            <person name="Wang H."/>
            <person name="Wang A."/>
            <person name="Jiang F."/>
            <person name="Liu H."/>
            <person name="Zhao H."/>
            <person name="Xu D."/>
            <person name="Zhang Y."/>
        </authorList>
    </citation>
    <scope>NUCLEOTIDE SEQUENCE [LARGE SCALE GENOMIC DNA]</scope>
    <source>
        <strain evidence="2">cv. Yunnan</strain>
        <tissue evidence="1">Leaves</tissue>
    </source>
</reference>
<protein>
    <submittedName>
        <fullName evidence="1">Uncharacterized protein</fullName>
    </submittedName>
</protein>
<name>A0ACB9FQR8_9ASTR</name>
<comment type="caution">
    <text evidence="1">The sequence shown here is derived from an EMBL/GenBank/DDBJ whole genome shotgun (WGS) entry which is preliminary data.</text>
</comment>
<reference evidence="2" key="1">
    <citation type="journal article" date="2022" name="Mol. Ecol. Resour.">
        <title>The genomes of chicory, endive, great burdock and yacon provide insights into Asteraceae palaeo-polyploidization history and plant inulin production.</title>
        <authorList>
            <person name="Fan W."/>
            <person name="Wang S."/>
            <person name="Wang H."/>
            <person name="Wang A."/>
            <person name="Jiang F."/>
            <person name="Liu H."/>
            <person name="Zhao H."/>
            <person name="Xu D."/>
            <person name="Zhang Y."/>
        </authorList>
    </citation>
    <scope>NUCLEOTIDE SEQUENCE [LARGE SCALE GENOMIC DNA]</scope>
    <source>
        <strain evidence="2">cv. Yunnan</strain>
    </source>
</reference>
<evidence type="ECO:0000313" key="2">
    <source>
        <dbReference type="Proteomes" id="UP001056120"/>
    </source>
</evidence>
<evidence type="ECO:0000313" key="1">
    <source>
        <dbReference type="EMBL" id="KAI3773278.1"/>
    </source>
</evidence>
<gene>
    <name evidence="1" type="ORF">L1987_47803</name>
</gene>
<keyword evidence="2" id="KW-1185">Reference proteome</keyword>
<dbReference type="Proteomes" id="UP001056120">
    <property type="component" value="Linkage Group LG16"/>
</dbReference>
<accession>A0ACB9FQR8</accession>
<sequence length="1118" mass="123935">MVVSFKISRIGSRYRPKPKTEPPSAPELHNDEVDAPAQLPNIQSPTARKRSVDFTEEDRDDAESSDGEVSFILNIFPDGYTVVNPSESNDDREVLRPYDRRSESLITWDFVFLVLALTAILYLKAIECGYLPVNFLDAINCKYINGTVLCEVRYYRKESSESAVNDSSTAAFPAITRVSLKMSLDNVVKDIHLITDNTWQYGDLLEAESQILLALQPKLFLDPTPNLDRLCREPTSIKLNLDIRGKRLKRLRQVTPDNSNSSVTDSRQVMSKPDLVNLVDKNVGQSNMVATGPKIHAPKHSNLNVRDLRQVTGQPDLVNLVDRNFGQSNMVATGPKIHAPENLNSSVRDLRQVTGQPDLVNLDEKNVGQSNMVATGPKIHAPENSNLSVRNSRQVTSQTDLVNLVDKNVGQRYMVSTEPKIHAPENSNMRVGDLIRIAGHPDFVNLVNLNVGQSNMVATGPKNRAPDTTISSVSHQSSHQIGVGNLLNMHDHVNGISSSSIMSSVNDKRGNHCQVLYMANINKRGRSTHVGLDGNQHMDNIKARRSRSENTQLQQPLTIQQMIDGTFNQYNVKQEPIETEKINKFDPNRLHQRVPQQFTRANFHKAPWNNMSPKLENSTAGTTSVPVVGETRSLTFSANESMQQSHMAANWRSNTLQKAPVISGLGSSSSVGNIIGPFTASSPVDGSMWDRFSKIKMLTARFKLNCKKNMIDEYKPTIVFPTEQLKRALFNGHKNDILRDETCEMPLSMSLMGGNTNICKTRVLNFVLDECPQPENGILAIPEFHTRLILSERQSDGTVAMHQGELDGVDYLADDELLPTLPNTHMADLLAKQFLSLMLREGYKKAGDHLKPKPISMVQSTGGQPNTAPEDFNDWLQQILESDHSESIYEVAEPSISGASLHNTHLQFIRLFHGVSTRMHPHMVNNNRESHLQNQFLQQQEQSQIQRKMMMRPDRMVGFQGLGMGGDGHAGTRVVSPTMSQNPMATIQGMGQSKTNGPGGLVGQSSNFGGLQGANRQIHLGSGSGSWSSGVLMLGSGIGINRANDMSPMQRNVMAHLNPNQNQNQNRYMNQQQFQLIKQEPTSHLQAVLLPSQQAGSPSPSPSSGRPHHQVGPHQPTL</sequence>
<proteinExistence type="predicted"/>